<evidence type="ECO:0000313" key="1">
    <source>
        <dbReference type="EMBL" id="MDL2075185.1"/>
    </source>
</evidence>
<name>A0ABT7IRJ6_9ACTN</name>
<keyword evidence="2" id="KW-1185">Reference proteome</keyword>
<comment type="caution">
    <text evidence="1">The sequence shown here is derived from an EMBL/GenBank/DDBJ whole genome shotgun (WGS) entry which is preliminary data.</text>
</comment>
<gene>
    <name evidence="1" type="ORF">QNN03_01885</name>
</gene>
<organism evidence="1 2">
    <name type="scientific">Streptomyces fuscus</name>
    <dbReference type="NCBI Taxonomy" id="3048495"/>
    <lineage>
        <taxon>Bacteria</taxon>
        <taxon>Bacillati</taxon>
        <taxon>Actinomycetota</taxon>
        <taxon>Actinomycetes</taxon>
        <taxon>Kitasatosporales</taxon>
        <taxon>Streptomycetaceae</taxon>
        <taxon>Streptomyces</taxon>
    </lineage>
</organism>
<reference evidence="1 2" key="1">
    <citation type="submission" date="2023-05" db="EMBL/GenBank/DDBJ databases">
        <title>Streptomyces fuscus sp. nov., a brown-black pigment producing actinomyces isolated from dry sand of Sea duck farm.</title>
        <authorList>
            <person name="Xie J."/>
            <person name="Shen N."/>
        </authorList>
    </citation>
    <scope>NUCLEOTIDE SEQUENCE [LARGE SCALE GENOMIC DNA]</scope>
    <source>
        <strain evidence="1 2">GXMU-J15</strain>
    </source>
</reference>
<protein>
    <recommendedName>
        <fullName evidence="3">CHAT domain-containing protein</fullName>
    </recommendedName>
</protein>
<dbReference type="Proteomes" id="UP001241926">
    <property type="component" value="Unassembled WGS sequence"/>
</dbReference>
<accession>A0ABT7IRJ6</accession>
<proteinExistence type="predicted"/>
<dbReference type="RefSeq" id="WP_285429867.1">
    <property type="nucleotide sequence ID" value="NZ_JASJUS010000001.1"/>
</dbReference>
<dbReference type="EMBL" id="JASJUS010000001">
    <property type="protein sequence ID" value="MDL2075185.1"/>
    <property type="molecule type" value="Genomic_DNA"/>
</dbReference>
<evidence type="ECO:0008006" key="3">
    <source>
        <dbReference type="Google" id="ProtNLM"/>
    </source>
</evidence>
<evidence type="ECO:0000313" key="2">
    <source>
        <dbReference type="Proteomes" id="UP001241926"/>
    </source>
</evidence>
<sequence>MTHVHGDGPGKEEQAWLATQRPSRIRDVQAGRLAWTEVDLLDIESGFGKPLRDALEVFGVRVNYLPVGQPRHLVAALGSGRAVAPYVILSCHGDEGRILMDELAAELARFQPFNGVLGPDQVRAHLRLPDSTVIVNGCETGNRALADAFLDAGADAYIAPEGAPFGYASVFAPMFLFYELTQQRCLAEAVERLRVHDDELSMWQLYQR</sequence>